<feature type="binding site" evidence="2">
    <location>
        <position position="76"/>
    </location>
    <ligand>
        <name>Mg(2+)</name>
        <dbReference type="ChEBI" id="CHEBI:18420"/>
        <label>2</label>
    </ligand>
</feature>
<dbReference type="Gene3D" id="3.30.1330.10">
    <property type="entry name" value="PurM-like, N-terminal domain"/>
    <property type="match status" value="1"/>
</dbReference>
<feature type="binding site" evidence="2">
    <location>
        <position position="221"/>
    </location>
    <ligand>
        <name>ATP</name>
        <dbReference type="ChEBI" id="CHEBI:30616"/>
    </ligand>
</feature>
<evidence type="ECO:0000313" key="6">
    <source>
        <dbReference type="Proteomes" id="UP000295657"/>
    </source>
</evidence>
<feature type="binding site" evidence="2">
    <location>
        <position position="31"/>
    </location>
    <ligand>
        <name>Mg(2+)</name>
        <dbReference type="ChEBI" id="CHEBI:18420"/>
        <label>3</label>
    </ligand>
</feature>
<feature type="binding site" evidence="2">
    <location>
        <position position="328"/>
    </location>
    <ligand>
        <name>substrate</name>
    </ligand>
</feature>
<dbReference type="GO" id="GO:0009228">
    <property type="term" value="P:thiamine biosynthetic process"/>
    <property type="evidence" value="ECO:0007669"/>
    <property type="project" value="UniProtKB-KW"/>
</dbReference>
<evidence type="ECO:0000256" key="1">
    <source>
        <dbReference type="ARBA" id="ARBA00022977"/>
    </source>
</evidence>
<accession>A0A4R6V7G4</accession>
<feature type="binding site" evidence="2">
    <location>
        <position position="76"/>
    </location>
    <ligand>
        <name>Mg(2+)</name>
        <dbReference type="ChEBI" id="CHEBI:18420"/>
        <label>4</label>
    </ligand>
</feature>
<reference evidence="5 6" key="1">
    <citation type="submission" date="2019-03" db="EMBL/GenBank/DDBJ databases">
        <title>Genomic Encyclopedia of Type Strains, Phase IV (KMG-IV): sequencing the most valuable type-strain genomes for metagenomic binning, comparative biology and taxonomic classification.</title>
        <authorList>
            <person name="Goeker M."/>
        </authorList>
    </citation>
    <scope>NUCLEOTIDE SEQUENCE [LARGE SCALE GENOMIC DNA]</scope>
    <source>
        <strain evidence="5 6">DSM 28403</strain>
    </source>
</reference>
<dbReference type="PIRSF" id="PIRSF005303">
    <property type="entry name" value="Thiam_monoph_kin"/>
    <property type="match status" value="1"/>
</dbReference>
<keyword evidence="2" id="KW-0479">Metal-binding</keyword>
<feature type="binding site" evidence="2">
    <location>
        <position position="148"/>
    </location>
    <ligand>
        <name>ATP</name>
        <dbReference type="ChEBI" id="CHEBI:30616"/>
    </ligand>
</feature>
<dbReference type="GO" id="GO:0009229">
    <property type="term" value="P:thiamine diphosphate biosynthetic process"/>
    <property type="evidence" value="ECO:0007669"/>
    <property type="project" value="UniProtKB-UniRule"/>
</dbReference>
<dbReference type="NCBIfam" id="TIGR01379">
    <property type="entry name" value="thiL"/>
    <property type="match status" value="1"/>
</dbReference>
<keyword evidence="2 5" id="KW-0418">Kinase</keyword>
<dbReference type="HAMAP" id="MF_02128">
    <property type="entry name" value="TMP_kinase"/>
    <property type="match status" value="1"/>
</dbReference>
<dbReference type="InterPro" id="IPR036676">
    <property type="entry name" value="PurM-like_C_sf"/>
</dbReference>
<keyword evidence="2" id="KW-0547">Nucleotide-binding</keyword>
<comment type="miscellaneous">
    <text evidence="2">Reaction mechanism of ThiL seems to utilize a direct, inline transfer of the gamma-phosphate of ATP to TMP rather than a phosphorylated enzyme intermediate.</text>
</comment>
<dbReference type="Pfam" id="PF00586">
    <property type="entry name" value="AIRS"/>
    <property type="match status" value="1"/>
</dbReference>
<feature type="binding site" evidence="2">
    <location>
        <position position="55"/>
    </location>
    <ligand>
        <name>substrate</name>
    </ligand>
</feature>
<feature type="binding site" evidence="2">
    <location>
        <position position="219"/>
    </location>
    <ligand>
        <name>Mg(2+)</name>
        <dbReference type="ChEBI" id="CHEBI:18420"/>
        <label>3</label>
    </ligand>
</feature>
<dbReference type="CDD" id="cd02194">
    <property type="entry name" value="ThiL"/>
    <property type="match status" value="1"/>
</dbReference>
<dbReference type="GO" id="GO:0005524">
    <property type="term" value="F:ATP binding"/>
    <property type="evidence" value="ECO:0007669"/>
    <property type="project" value="UniProtKB-UniRule"/>
</dbReference>
<keyword evidence="6" id="KW-1185">Reference proteome</keyword>
<feature type="domain" description="PurM-like C-terminal" evidence="4">
    <location>
        <begin position="152"/>
        <end position="305"/>
    </location>
</feature>
<comment type="function">
    <text evidence="2">Catalyzes the ATP-dependent phosphorylation of thiamine-monophosphate (TMP) to form thiamine-pyrophosphate (TPP), the active form of vitamin B1.</text>
</comment>
<dbReference type="InterPro" id="IPR036921">
    <property type="entry name" value="PurM-like_N_sf"/>
</dbReference>
<gene>
    <name evidence="2" type="primary">thiL</name>
    <name evidence="5" type="ORF">EDC45_1478</name>
</gene>
<proteinExistence type="inferred from homology"/>
<dbReference type="Pfam" id="PF02769">
    <property type="entry name" value="AIRS_C"/>
    <property type="match status" value="1"/>
</dbReference>
<dbReference type="PANTHER" id="PTHR30270:SF0">
    <property type="entry name" value="THIAMINE-MONOPHOSPHATE KINASE"/>
    <property type="match status" value="1"/>
</dbReference>
<sequence>MSEGEFDLIRRYFSTAGKASRAEVILSIGDDCALTKLQPHQTLAITTDTMVENSHFYPDIAPYDLAYKAVATNLSDLAAMGAEPAWISLALTLPRVDSSWLSEFSRGLFDILDRYNVALIGGDTTQGKLTTVTITAQGILNQDYALRRDQAQVGDFIYVSGTLGDGLAGFHLLRAMQQGEKRALDSDRDFLIRRNFHPQPRVELGLCLARHRLANAAIDLSDGLGGDLGHILARSRVSAEIDLDQLPLSEPLLRLYGREQAELLGIQGGEDYELCFTVSPSRQAELDRHLAQLQVPYRRIGRILPAHSSPEITFIRGGKRLDIEVTGFEHFK</sequence>
<dbReference type="InterPro" id="IPR006283">
    <property type="entry name" value="ThiL-like"/>
</dbReference>
<dbReference type="RefSeq" id="WP_133545008.1">
    <property type="nucleotide sequence ID" value="NZ_SNYQ01000005.1"/>
</dbReference>
<dbReference type="Proteomes" id="UP000295657">
    <property type="component" value="Unassembled WGS sequence"/>
</dbReference>
<dbReference type="PANTHER" id="PTHR30270">
    <property type="entry name" value="THIAMINE-MONOPHOSPHATE KINASE"/>
    <property type="match status" value="1"/>
</dbReference>
<dbReference type="EMBL" id="SNYQ01000005">
    <property type="protein sequence ID" value="TDQ57417.1"/>
    <property type="molecule type" value="Genomic_DNA"/>
</dbReference>
<feature type="binding site" evidence="2">
    <location>
        <position position="46"/>
    </location>
    <ligand>
        <name>Mg(2+)</name>
        <dbReference type="ChEBI" id="CHEBI:18420"/>
        <label>4</label>
    </ligand>
</feature>
<feature type="binding site" evidence="2">
    <location>
        <position position="123"/>
    </location>
    <ligand>
        <name>Mg(2+)</name>
        <dbReference type="ChEBI" id="CHEBI:18420"/>
        <label>1</label>
    </ligand>
</feature>
<feature type="binding site" evidence="2">
    <location>
        <position position="76"/>
    </location>
    <ligand>
        <name>Mg(2+)</name>
        <dbReference type="ChEBI" id="CHEBI:18420"/>
        <label>3</label>
    </ligand>
</feature>
<comment type="catalytic activity">
    <reaction evidence="2">
        <text>thiamine phosphate + ATP = thiamine diphosphate + ADP</text>
        <dbReference type="Rhea" id="RHEA:15913"/>
        <dbReference type="ChEBI" id="CHEBI:30616"/>
        <dbReference type="ChEBI" id="CHEBI:37575"/>
        <dbReference type="ChEBI" id="CHEBI:58937"/>
        <dbReference type="ChEBI" id="CHEBI:456216"/>
        <dbReference type="EC" id="2.7.4.16"/>
    </reaction>
</comment>
<keyword evidence="2" id="KW-0460">Magnesium</keyword>
<dbReference type="InterPro" id="IPR010918">
    <property type="entry name" value="PurM-like_C_dom"/>
</dbReference>
<feature type="binding site" evidence="2">
    <location>
        <position position="222"/>
    </location>
    <ligand>
        <name>Mg(2+)</name>
        <dbReference type="ChEBI" id="CHEBI:18420"/>
        <label>5</label>
    </ligand>
</feature>
<feature type="binding site" evidence="2">
    <location>
        <position position="48"/>
    </location>
    <ligand>
        <name>Mg(2+)</name>
        <dbReference type="ChEBI" id="CHEBI:18420"/>
        <label>2</label>
    </ligand>
</feature>
<dbReference type="GO" id="GO:0000287">
    <property type="term" value="F:magnesium ion binding"/>
    <property type="evidence" value="ECO:0007669"/>
    <property type="project" value="UniProtKB-UniRule"/>
</dbReference>
<feature type="binding site" evidence="2">
    <location>
        <position position="31"/>
    </location>
    <ligand>
        <name>Mg(2+)</name>
        <dbReference type="ChEBI" id="CHEBI:18420"/>
        <label>4</label>
    </ligand>
</feature>
<dbReference type="GO" id="GO:0009030">
    <property type="term" value="F:thiamine-phosphate kinase activity"/>
    <property type="evidence" value="ECO:0007669"/>
    <property type="project" value="UniProtKB-UniRule"/>
</dbReference>
<dbReference type="UniPathway" id="UPA00060">
    <property type="reaction ID" value="UER00142"/>
</dbReference>
<dbReference type="OrthoDB" id="9802811at2"/>
<protein>
    <recommendedName>
        <fullName evidence="2">Thiamine-monophosphate kinase</fullName>
        <shortName evidence="2">TMP kinase</shortName>
        <shortName evidence="2">Thiamine-phosphate kinase</shortName>
        <ecNumber evidence="2">2.7.4.16</ecNumber>
    </recommendedName>
</protein>
<dbReference type="SUPFAM" id="SSF56042">
    <property type="entry name" value="PurM C-terminal domain-like"/>
    <property type="match status" value="1"/>
</dbReference>
<dbReference type="AlphaFoldDB" id="A0A4R6V7G4"/>
<keyword evidence="2" id="KW-0808">Transferase</keyword>
<comment type="caution">
    <text evidence="2">Lacks conserved residue(s) required for the propagation of feature annotation.</text>
</comment>
<keyword evidence="1 2" id="KW-0784">Thiamine biosynthesis</keyword>
<comment type="pathway">
    <text evidence="2">Cofactor biosynthesis; thiamine diphosphate biosynthesis; thiamine diphosphate from thiamine phosphate: step 1/1.</text>
</comment>
<dbReference type="EC" id="2.7.4.16" evidence="2"/>
<comment type="similarity">
    <text evidence="2">Belongs to the thiamine-monophosphate kinase family.</text>
</comment>
<organism evidence="5 6">
    <name type="scientific">Mesocricetibacter intestinalis</name>
    <dbReference type="NCBI Taxonomy" id="1521930"/>
    <lineage>
        <taxon>Bacteria</taxon>
        <taxon>Pseudomonadati</taxon>
        <taxon>Pseudomonadota</taxon>
        <taxon>Gammaproteobacteria</taxon>
        <taxon>Pasteurellales</taxon>
        <taxon>Pasteurellaceae</taxon>
        <taxon>Mesocricetibacter</taxon>
    </lineage>
</organism>
<evidence type="ECO:0000259" key="3">
    <source>
        <dbReference type="Pfam" id="PF00586"/>
    </source>
</evidence>
<feature type="binding site" evidence="2">
    <location>
        <begin position="122"/>
        <end position="123"/>
    </location>
    <ligand>
        <name>ATP</name>
        <dbReference type="ChEBI" id="CHEBI:30616"/>
    </ligand>
</feature>
<feature type="domain" description="PurM-like N-terminal" evidence="3">
    <location>
        <begin position="29"/>
        <end position="139"/>
    </location>
</feature>
<dbReference type="Gene3D" id="3.90.650.10">
    <property type="entry name" value="PurM-like C-terminal domain"/>
    <property type="match status" value="1"/>
</dbReference>
<evidence type="ECO:0000259" key="4">
    <source>
        <dbReference type="Pfam" id="PF02769"/>
    </source>
</evidence>
<evidence type="ECO:0000256" key="2">
    <source>
        <dbReference type="HAMAP-Rule" id="MF_02128"/>
    </source>
</evidence>
<feature type="binding site" evidence="2">
    <location>
        <position position="270"/>
    </location>
    <ligand>
        <name>substrate</name>
    </ligand>
</feature>
<comment type="caution">
    <text evidence="5">The sequence shown here is derived from an EMBL/GenBank/DDBJ whole genome shotgun (WGS) entry which is preliminary data.</text>
</comment>
<evidence type="ECO:0000313" key="5">
    <source>
        <dbReference type="EMBL" id="TDQ57417.1"/>
    </source>
</evidence>
<dbReference type="InterPro" id="IPR016188">
    <property type="entry name" value="PurM-like_N"/>
</dbReference>
<dbReference type="SUPFAM" id="SSF55326">
    <property type="entry name" value="PurM N-terminal domain-like"/>
    <property type="match status" value="1"/>
</dbReference>
<feature type="binding site" evidence="2">
    <location>
        <position position="48"/>
    </location>
    <ligand>
        <name>Mg(2+)</name>
        <dbReference type="ChEBI" id="CHEBI:18420"/>
        <label>1</label>
    </ligand>
</feature>
<keyword evidence="2" id="KW-0067">ATP-binding</keyword>
<feature type="binding site" evidence="2">
    <location>
        <position position="47"/>
    </location>
    <ligand>
        <name>Mg(2+)</name>
        <dbReference type="ChEBI" id="CHEBI:18420"/>
        <label>1</label>
    </ligand>
</feature>
<name>A0A4R6V7G4_9PAST</name>